<accession>A0A1S8X0D5</accession>
<gene>
    <name evidence="1" type="ORF">X801_03960</name>
</gene>
<dbReference type="Proteomes" id="UP000243686">
    <property type="component" value="Unassembled WGS sequence"/>
</dbReference>
<reference evidence="1 2" key="1">
    <citation type="submission" date="2015-03" db="EMBL/GenBank/DDBJ databases">
        <title>Draft genome of the nematode, Opisthorchis viverrini.</title>
        <authorList>
            <person name="Mitreva M."/>
        </authorList>
    </citation>
    <scope>NUCLEOTIDE SEQUENCE [LARGE SCALE GENOMIC DNA]</scope>
    <source>
        <strain evidence="1">Khon Kaen</strain>
    </source>
</reference>
<evidence type="ECO:0000313" key="1">
    <source>
        <dbReference type="EMBL" id="OON20164.1"/>
    </source>
</evidence>
<sequence length="146" mass="16875">MSTGIGRLLPLRQFCLFYCYRGVHKPSDISLISRSHRSIMNRFSILTNALTLKLQCCAIDDYQANLYSRSVWYHRQRIGLQQEGPTMDRKNQVTLRPIKVPASCCLRTANNLHYMNLTACQNGPLDPIHNQYINARANCFVLHQFD</sequence>
<dbReference type="AlphaFoldDB" id="A0A1S8X0D5"/>
<proteinExistence type="predicted"/>
<keyword evidence="2" id="KW-1185">Reference proteome</keyword>
<name>A0A1S8X0D5_OPIVI</name>
<dbReference type="EMBL" id="KV892817">
    <property type="protein sequence ID" value="OON20164.1"/>
    <property type="molecule type" value="Genomic_DNA"/>
</dbReference>
<protein>
    <submittedName>
        <fullName evidence="1">Uncharacterized protein</fullName>
    </submittedName>
</protein>
<evidence type="ECO:0000313" key="2">
    <source>
        <dbReference type="Proteomes" id="UP000243686"/>
    </source>
</evidence>
<organism evidence="1 2">
    <name type="scientific">Opisthorchis viverrini</name>
    <name type="common">Southeast Asian liver fluke</name>
    <dbReference type="NCBI Taxonomy" id="6198"/>
    <lineage>
        <taxon>Eukaryota</taxon>
        <taxon>Metazoa</taxon>
        <taxon>Spiralia</taxon>
        <taxon>Lophotrochozoa</taxon>
        <taxon>Platyhelminthes</taxon>
        <taxon>Trematoda</taxon>
        <taxon>Digenea</taxon>
        <taxon>Opisthorchiida</taxon>
        <taxon>Opisthorchiata</taxon>
        <taxon>Opisthorchiidae</taxon>
        <taxon>Opisthorchis</taxon>
    </lineage>
</organism>